<keyword evidence="1 2" id="KW-0238">DNA-binding</keyword>
<reference evidence="4" key="1">
    <citation type="journal article" date="2014" name="Int. J. Syst. Evol. Microbiol.">
        <title>Complete genome sequence of Corynebacterium casei LMG S-19264T (=DSM 44701T), isolated from a smear-ripened cheese.</title>
        <authorList>
            <consortium name="US DOE Joint Genome Institute (JGI-PGF)"/>
            <person name="Walter F."/>
            <person name="Albersmeier A."/>
            <person name="Kalinowski J."/>
            <person name="Ruckert C."/>
        </authorList>
    </citation>
    <scope>NUCLEOTIDE SEQUENCE</scope>
    <source>
        <strain evidence="4">JCM 5016</strain>
    </source>
</reference>
<gene>
    <name evidence="4" type="ORF">GCM10010389_40590</name>
</gene>
<proteinExistence type="predicted"/>
<evidence type="ECO:0000256" key="2">
    <source>
        <dbReference type="PROSITE-ProRule" id="PRU00335"/>
    </source>
</evidence>
<protein>
    <submittedName>
        <fullName evidence="4">TetR family transcriptional regulator</fullName>
    </submittedName>
</protein>
<organism evidence="4 5">
    <name type="scientific">Streptomyces echinoruber</name>
    <dbReference type="NCBI Taxonomy" id="68898"/>
    <lineage>
        <taxon>Bacteria</taxon>
        <taxon>Bacillati</taxon>
        <taxon>Actinomycetota</taxon>
        <taxon>Actinomycetes</taxon>
        <taxon>Kitasatosporales</taxon>
        <taxon>Streptomycetaceae</taxon>
        <taxon>Streptomyces</taxon>
    </lineage>
</organism>
<dbReference type="Pfam" id="PF00440">
    <property type="entry name" value="TetR_N"/>
    <property type="match status" value="1"/>
</dbReference>
<evidence type="ECO:0000313" key="4">
    <source>
        <dbReference type="EMBL" id="GGZ97297.1"/>
    </source>
</evidence>
<comment type="caution">
    <text evidence="4">The sequence shown here is derived from an EMBL/GenBank/DDBJ whole genome shotgun (WGS) entry which is preliminary data.</text>
</comment>
<feature type="DNA-binding region" description="H-T-H motif" evidence="2">
    <location>
        <begin position="27"/>
        <end position="46"/>
    </location>
</feature>
<accession>A0A918RGX2</accession>
<dbReference type="RefSeq" id="WP_229879748.1">
    <property type="nucleotide sequence ID" value="NZ_BMWH01000017.1"/>
</dbReference>
<feature type="domain" description="HTH tetR-type" evidence="3">
    <location>
        <begin position="4"/>
        <end position="64"/>
    </location>
</feature>
<evidence type="ECO:0000313" key="5">
    <source>
        <dbReference type="Proteomes" id="UP000623010"/>
    </source>
</evidence>
<dbReference type="PANTHER" id="PTHR30055:SF209">
    <property type="entry name" value="POSSIBLE TRANSCRIPTIONAL REGULATORY PROTEIN (PROBABLY TETR-FAMILY)"/>
    <property type="match status" value="1"/>
</dbReference>
<evidence type="ECO:0000259" key="3">
    <source>
        <dbReference type="PROSITE" id="PS50977"/>
    </source>
</evidence>
<evidence type="ECO:0000256" key="1">
    <source>
        <dbReference type="ARBA" id="ARBA00023125"/>
    </source>
</evidence>
<name>A0A918RGX2_9ACTN</name>
<dbReference type="InterPro" id="IPR009057">
    <property type="entry name" value="Homeodomain-like_sf"/>
</dbReference>
<dbReference type="PRINTS" id="PR00455">
    <property type="entry name" value="HTHTETR"/>
</dbReference>
<dbReference type="Gene3D" id="1.10.357.10">
    <property type="entry name" value="Tetracycline Repressor, domain 2"/>
    <property type="match status" value="1"/>
</dbReference>
<keyword evidence="5" id="KW-1185">Reference proteome</keyword>
<dbReference type="SUPFAM" id="SSF46689">
    <property type="entry name" value="Homeodomain-like"/>
    <property type="match status" value="1"/>
</dbReference>
<dbReference type="InterPro" id="IPR050109">
    <property type="entry name" value="HTH-type_TetR-like_transc_reg"/>
</dbReference>
<dbReference type="GO" id="GO:0000976">
    <property type="term" value="F:transcription cis-regulatory region binding"/>
    <property type="evidence" value="ECO:0007669"/>
    <property type="project" value="TreeGrafter"/>
</dbReference>
<dbReference type="AlphaFoldDB" id="A0A918RGX2"/>
<dbReference type="PANTHER" id="PTHR30055">
    <property type="entry name" value="HTH-TYPE TRANSCRIPTIONAL REGULATOR RUTR"/>
    <property type="match status" value="1"/>
</dbReference>
<reference evidence="4" key="2">
    <citation type="submission" date="2020-09" db="EMBL/GenBank/DDBJ databases">
        <authorList>
            <person name="Sun Q."/>
            <person name="Ohkuma M."/>
        </authorList>
    </citation>
    <scope>NUCLEOTIDE SEQUENCE</scope>
    <source>
        <strain evidence="4">JCM 5016</strain>
    </source>
</reference>
<sequence length="189" mass="20202">MDAARNRQAILIAASALFDRPNSAEVSMQEIAAAAGVGKGTVFRHFGDRTSLIQAVLLPRVATLRSAVESGPPPLGPGGNPDAALASLVEALFDFSWTNRPLIRALEVRGPHAYYTNEASRFWIAELTRRLATAAPGTDVEFRAHAVFTALRADVIEYLVERCGMTQNRIREGLVGLSGLPGSPPAGRP</sequence>
<dbReference type="GO" id="GO:0003700">
    <property type="term" value="F:DNA-binding transcription factor activity"/>
    <property type="evidence" value="ECO:0007669"/>
    <property type="project" value="TreeGrafter"/>
</dbReference>
<dbReference type="EMBL" id="BMWH01000017">
    <property type="protein sequence ID" value="GGZ97297.1"/>
    <property type="molecule type" value="Genomic_DNA"/>
</dbReference>
<dbReference type="PROSITE" id="PS50977">
    <property type="entry name" value="HTH_TETR_2"/>
    <property type="match status" value="1"/>
</dbReference>
<dbReference type="Proteomes" id="UP000623010">
    <property type="component" value="Unassembled WGS sequence"/>
</dbReference>
<dbReference type="InterPro" id="IPR001647">
    <property type="entry name" value="HTH_TetR"/>
</dbReference>